<sequence length="125" mass="12953">MKKFLMLGAGIVMLGMSGVALAQAPTPPANAPAAPQAEAERPDRPDRADRHDRFGPGGRGPGMMGMRGPHGQRGFGPPPSDAASFSIRHGDTSLRVRCAEDESMQACVNAASALLDKVTASSTAR</sequence>
<feature type="compositionally biased region" description="Gly residues" evidence="1">
    <location>
        <begin position="55"/>
        <end position="65"/>
    </location>
</feature>
<feature type="chain" id="PRO_5047015278" evidence="2">
    <location>
        <begin position="23"/>
        <end position="125"/>
    </location>
</feature>
<dbReference type="RefSeq" id="WP_207445524.1">
    <property type="nucleotide sequence ID" value="NZ_CP061091.1"/>
</dbReference>
<dbReference type="EMBL" id="JACTNF010000003">
    <property type="protein sequence ID" value="MBO1073948.1"/>
    <property type="molecule type" value="Genomic_DNA"/>
</dbReference>
<accession>A0ABS3K901</accession>
<proteinExistence type="predicted"/>
<feature type="compositionally biased region" description="Basic and acidic residues" evidence="1">
    <location>
        <begin position="38"/>
        <end position="54"/>
    </location>
</feature>
<keyword evidence="4" id="KW-1185">Reference proteome</keyword>
<evidence type="ECO:0000256" key="1">
    <source>
        <dbReference type="SAM" id="MobiDB-lite"/>
    </source>
</evidence>
<keyword evidence="2" id="KW-0732">Signal</keyword>
<evidence type="ECO:0000313" key="3">
    <source>
        <dbReference type="EMBL" id="MBO1073948.1"/>
    </source>
</evidence>
<protein>
    <submittedName>
        <fullName evidence="3">Uncharacterized protein</fullName>
    </submittedName>
</protein>
<name>A0ABS3K901_9PROT</name>
<reference evidence="3 4" key="1">
    <citation type="submission" date="2020-09" db="EMBL/GenBank/DDBJ databases">
        <title>Roseomonas.</title>
        <authorList>
            <person name="Zhu W."/>
        </authorList>
    </citation>
    <scope>NUCLEOTIDE SEQUENCE [LARGE SCALE GENOMIC DNA]</scope>
    <source>
        <strain evidence="3 4">1311</strain>
    </source>
</reference>
<evidence type="ECO:0000256" key="2">
    <source>
        <dbReference type="SAM" id="SignalP"/>
    </source>
</evidence>
<comment type="caution">
    <text evidence="3">The sequence shown here is derived from an EMBL/GenBank/DDBJ whole genome shotgun (WGS) entry which is preliminary data.</text>
</comment>
<gene>
    <name evidence="3" type="ORF">IAI60_04950</name>
</gene>
<evidence type="ECO:0000313" key="4">
    <source>
        <dbReference type="Proteomes" id="UP001518990"/>
    </source>
</evidence>
<feature type="region of interest" description="Disordered" evidence="1">
    <location>
        <begin position="22"/>
        <end position="86"/>
    </location>
</feature>
<dbReference type="Proteomes" id="UP001518990">
    <property type="component" value="Unassembled WGS sequence"/>
</dbReference>
<feature type="signal peptide" evidence="2">
    <location>
        <begin position="1"/>
        <end position="22"/>
    </location>
</feature>
<organism evidence="3 4">
    <name type="scientific">Roseomonas marmotae</name>
    <dbReference type="NCBI Taxonomy" id="2768161"/>
    <lineage>
        <taxon>Bacteria</taxon>
        <taxon>Pseudomonadati</taxon>
        <taxon>Pseudomonadota</taxon>
        <taxon>Alphaproteobacteria</taxon>
        <taxon>Acetobacterales</taxon>
        <taxon>Roseomonadaceae</taxon>
        <taxon>Roseomonas</taxon>
    </lineage>
</organism>